<evidence type="ECO:0000313" key="3">
    <source>
        <dbReference type="EMBL" id="QNR23526.1"/>
    </source>
</evidence>
<accession>A0A7H0VCS8</accession>
<dbReference type="PANTHER" id="PTHR45947">
    <property type="entry name" value="SULFOQUINOVOSYL TRANSFERASE SQD2"/>
    <property type="match status" value="1"/>
</dbReference>
<feature type="domain" description="Glycosyltransferase subfamily 4-like N-terminal" evidence="2">
    <location>
        <begin position="14"/>
        <end position="118"/>
    </location>
</feature>
<keyword evidence="3" id="KW-0808">Transferase</keyword>
<dbReference type="Proteomes" id="UP000516305">
    <property type="component" value="Chromosome"/>
</dbReference>
<evidence type="ECO:0000259" key="1">
    <source>
        <dbReference type="Pfam" id="PF00534"/>
    </source>
</evidence>
<feature type="domain" description="Glycosyl transferase family 1" evidence="1">
    <location>
        <begin position="122"/>
        <end position="274"/>
    </location>
</feature>
<dbReference type="Pfam" id="PF13439">
    <property type="entry name" value="Glyco_transf_4"/>
    <property type="match status" value="1"/>
</dbReference>
<keyword evidence="4" id="KW-1185">Reference proteome</keyword>
<evidence type="ECO:0000313" key="4">
    <source>
        <dbReference type="Proteomes" id="UP000516305"/>
    </source>
</evidence>
<protein>
    <submittedName>
        <fullName evidence="3">Glycosyltransferase</fullName>
    </submittedName>
</protein>
<evidence type="ECO:0000259" key="2">
    <source>
        <dbReference type="Pfam" id="PF13439"/>
    </source>
</evidence>
<proteinExistence type="predicted"/>
<dbReference type="PANTHER" id="PTHR45947:SF15">
    <property type="entry name" value="TEICHURONIC ACID BIOSYNTHESIS GLYCOSYLTRANSFERASE TUAC-RELATED"/>
    <property type="match status" value="1"/>
</dbReference>
<organism evidence="3 4">
    <name type="scientific">Croceimicrobium hydrocarbonivorans</name>
    <dbReference type="NCBI Taxonomy" id="2761580"/>
    <lineage>
        <taxon>Bacteria</taxon>
        <taxon>Pseudomonadati</taxon>
        <taxon>Bacteroidota</taxon>
        <taxon>Flavobacteriia</taxon>
        <taxon>Flavobacteriales</taxon>
        <taxon>Owenweeksiaceae</taxon>
        <taxon>Croceimicrobium</taxon>
    </lineage>
</organism>
<dbReference type="AlphaFoldDB" id="A0A7H0VCS8"/>
<dbReference type="Pfam" id="PF00534">
    <property type="entry name" value="Glycos_transf_1"/>
    <property type="match status" value="1"/>
</dbReference>
<dbReference type="KEGG" id="chyd:H4K34_14225"/>
<dbReference type="GO" id="GO:0016757">
    <property type="term" value="F:glycosyltransferase activity"/>
    <property type="evidence" value="ECO:0007669"/>
    <property type="project" value="InterPro"/>
</dbReference>
<dbReference type="InterPro" id="IPR001296">
    <property type="entry name" value="Glyco_trans_1"/>
</dbReference>
<sequence length="323" mass="36501">MLYKKKWPVQSHYKALERGYRHLQKIGFQFKLAHLHVSWPSGIAFQGFLKQLPYVITEHYSGYQKSRRHEWSRLAQHMARRIMNKAQVVCPVSKQLANSLQEFGVDSKLEIVGNVVNTHIFNFQELKASDAKFRLLHISSLQQETKNIKGILSGFKKALEKDPELHLSIGGDGDIIWLNKQIEAHKIPSGNIQVLSALSREEVAQQMSRTNAFLLFSFIENQPVVLLESLCLGRPVIASKVGGIPEFIGTEQGILVESKNEEALAEAILQLKEDFRNFDLQSISIAAQALYSYSAIAEEFRQLYLSVRPSIASGHPDPNLAPQ</sequence>
<name>A0A7H0VCS8_9FLAO</name>
<dbReference type="Gene3D" id="3.40.50.2000">
    <property type="entry name" value="Glycogen Phosphorylase B"/>
    <property type="match status" value="2"/>
</dbReference>
<dbReference type="SUPFAM" id="SSF53756">
    <property type="entry name" value="UDP-Glycosyltransferase/glycogen phosphorylase"/>
    <property type="match status" value="1"/>
</dbReference>
<gene>
    <name evidence="3" type="ORF">H4K34_14225</name>
</gene>
<reference evidence="3 4" key="1">
    <citation type="submission" date="2020-08" db="EMBL/GenBank/DDBJ databases">
        <title>Croceimicrobium hydrocarbonivorans gen. nov., sp. nov., a novel marine bacterium isolated from a bacterial consortium that degrades polyethylene terephthalate.</title>
        <authorList>
            <person name="Liu R."/>
        </authorList>
    </citation>
    <scope>NUCLEOTIDE SEQUENCE [LARGE SCALE GENOMIC DNA]</scope>
    <source>
        <strain evidence="3 4">A20-9</strain>
    </source>
</reference>
<dbReference type="InterPro" id="IPR050194">
    <property type="entry name" value="Glycosyltransferase_grp1"/>
</dbReference>
<dbReference type="EMBL" id="CP060139">
    <property type="protein sequence ID" value="QNR23526.1"/>
    <property type="molecule type" value="Genomic_DNA"/>
</dbReference>
<dbReference type="InterPro" id="IPR028098">
    <property type="entry name" value="Glyco_trans_4-like_N"/>
</dbReference>